<dbReference type="AlphaFoldDB" id="A0A8H7AEC4"/>
<accession>A0A8H7AEC4</accession>
<name>A0A8H7AEC4_9EURO</name>
<sequence>MKEGYKVRLDSRKHRLFHMMWRHSRSMPDSVFSSRITKEPPSALNLVEQGPQEGQGSRALCIIDVVA</sequence>
<reference evidence="1" key="1">
    <citation type="submission" date="2020-02" db="EMBL/GenBank/DDBJ databases">
        <authorList>
            <person name="Palmer J.M."/>
        </authorList>
    </citation>
    <scope>NUCLEOTIDE SEQUENCE</scope>
    <source>
        <strain evidence="1">EPUS1.4</strain>
        <tissue evidence="1">Thallus</tissue>
    </source>
</reference>
<dbReference type="Proteomes" id="UP000606974">
    <property type="component" value="Unassembled WGS sequence"/>
</dbReference>
<keyword evidence="2" id="KW-1185">Reference proteome</keyword>
<organism evidence="1 2">
    <name type="scientific">Endocarpon pusillum</name>
    <dbReference type="NCBI Taxonomy" id="364733"/>
    <lineage>
        <taxon>Eukaryota</taxon>
        <taxon>Fungi</taxon>
        <taxon>Dikarya</taxon>
        <taxon>Ascomycota</taxon>
        <taxon>Pezizomycotina</taxon>
        <taxon>Eurotiomycetes</taxon>
        <taxon>Chaetothyriomycetidae</taxon>
        <taxon>Verrucariales</taxon>
        <taxon>Verrucariaceae</taxon>
        <taxon>Endocarpon</taxon>
    </lineage>
</organism>
<protein>
    <submittedName>
        <fullName evidence="1">Uncharacterized protein</fullName>
    </submittedName>
</protein>
<proteinExistence type="predicted"/>
<gene>
    <name evidence="1" type="ORF">GJ744_003389</name>
</gene>
<comment type="caution">
    <text evidence="1">The sequence shown here is derived from an EMBL/GenBank/DDBJ whole genome shotgun (WGS) entry which is preliminary data.</text>
</comment>
<evidence type="ECO:0000313" key="2">
    <source>
        <dbReference type="Proteomes" id="UP000606974"/>
    </source>
</evidence>
<dbReference type="EMBL" id="JAACFV010000167">
    <property type="protein sequence ID" value="KAF7503660.1"/>
    <property type="molecule type" value="Genomic_DNA"/>
</dbReference>
<evidence type="ECO:0000313" key="1">
    <source>
        <dbReference type="EMBL" id="KAF7503660.1"/>
    </source>
</evidence>